<dbReference type="AlphaFoldDB" id="A0A1F5T851"/>
<name>A0A1F5T851_9BACT</name>
<evidence type="ECO:0000313" key="1">
    <source>
        <dbReference type="EMBL" id="OGF34876.1"/>
    </source>
</evidence>
<protein>
    <recommendedName>
        <fullName evidence="3">30S ribosomal protein S21</fullName>
    </recommendedName>
</protein>
<gene>
    <name evidence="1" type="ORF">A2482_04915</name>
</gene>
<dbReference type="EMBL" id="MFGM01000066">
    <property type="protein sequence ID" value="OGF34876.1"/>
    <property type="molecule type" value="Genomic_DNA"/>
</dbReference>
<comment type="caution">
    <text evidence="1">The sequence shown here is derived from an EMBL/GenBank/DDBJ whole genome shotgun (WGS) entry which is preliminary data.</text>
</comment>
<evidence type="ECO:0000313" key="2">
    <source>
        <dbReference type="Proteomes" id="UP000178656"/>
    </source>
</evidence>
<evidence type="ECO:0008006" key="3">
    <source>
        <dbReference type="Google" id="ProtNLM"/>
    </source>
</evidence>
<accession>A0A1F5T851</accession>
<proteinExistence type="predicted"/>
<reference evidence="1 2" key="1">
    <citation type="journal article" date="2016" name="Nat. Commun.">
        <title>Thousands of microbial genomes shed light on interconnected biogeochemical processes in an aquifer system.</title>
        <authorList>
            <person name="Anantharaman K."/>
            <person name="Brown C.T."/>
            <person name="Hug L.A."/>
            <person name="Sharon I."/>
            <person name="Castelle C.J."/>
            <person name="Probst A.J."/>
            <person name="Thomas B.C."/>
            <person name="Singh A."/>
            <person name="Wilkins M.J."/>
            <person name="Karaoz U."/>
            <person name="Brodie E.L."/>
            <person name="Williams K.H."/>
            <person name="Hubbard S.S."/>
            <person name="Banfield J.F."/>
        </authorList>
    </citation>
    <scope>NUCLEOTIDE SEQUENCE [LARGE SCALE GENOMIC DNA]</scope>
</reference>
<dbReference type="Proteomes" id="UP000178656">
    <property type="component" value="Unassembled WGS sequence"/>
</dbReference>
<organism evidence="1 2">
    <name type="scientific">Candidatus Falkowbacteria bacterium RIFOXYC2_FULL_48_21</name>
    <dbReference type="NCBI Taxonomy" id="1798005"/>
    <lineage>
        <taxon>Bacteria</taxon>
        <taxon>Candidatus Falkowiibacteriota</taxon>
    </lineage>
</organism>
<sequence length="81" mass="9913">MAIEVKRKKGETFESFVRRFNRRIVQSGVVLQFKKKQYERGTESRGRRKKTTLEHKVFREKREFLRKLGRLPEEPVSTRRF</sequence>